<evidence type="ECO:0000313" key="3">
    <source>
        <dbReference type="Proteomes" id="UP000306740"/>
    </source>
</evidence>
<gene>
    <name evidence="2" type="ORF">FHE65_11065</name>
</gene>
<dbReference type="Proteomes" id="UP000306740">
    <property type="component" value="Unassembled WGS sequence"/>
</dbReference>
<sequence length="460" mass="47931">MDDERLGVRVGVQPGPAALDVGVHLDQRDAGPYAAPSMLSVLLTSITCMGPTLVLVPVAHRPENSVAPAGPSHYRRPVEIRDLALDDLDAALGVRSRSFGPLSSGDVEQWKSMVTRAVGAGRQLAAYDGATVVASARINAFGQWWGGRQVPMAGIGSVVVAPEHRGSGVGLALMEAVVERSRALGFTLSALYPATTAPYRRAGYELAGVRRTVDLSTDALRRLPGAAVKLRRGAAGDAEEVVRLLAAQARTRHDSGPFGWEAAEISVDLADDEVLTYLADDGVVSYGFAGDRFQVHAIGATSPETLRALWRLVGSGSSTQATTRVALGPSDPVFWLLADNEVSVASSQWWMLRLVDAAAAVAERGFPAGLTVEVPVTLSDPLDPAGSGTFVLAIADARGVLRRTDGPGGLALEPRGAAALFAGTPVATLRAAGLATGGEPAHDALLDAAFAATPFMTDYF</sequence>
<organism evidence="2 3">
    <name type="scientific">Mumia zhuanghuii</name>
    <dbReference type="NCBI Taxonomy" id="2585211"/>
    <lineage>
        <taxon>Bacteria</taxon>
        <taxon>Bacillati</taxon>
        <taxon>Actinomycetota</taxon>
        <taxon>Actinomycetes</taxon>
        <taxon>Propionibacteriales</taxon>
        <taxon>Nocardioidaceae</taxon>
        <taxon>Mumia</taxon>
    </lineage>
</organism>
<dbReference type="GO" id="GO:0034069">
    <property type="term" value="F:aminoglycoside N-acetyltransferase activity"/>
    <property type="evidence" value="ECO:0007669"/>
    <property type="project" value="TreeGrafter"/>
</dbReference>
<dbReference type="SUPFAM" id="SSF55729">
    <property type="entry name" value="Acyl-CoA N-acyltransferases (Nat)"/>
    <property type="match status" value="1"/>
</dbReference>
<dbReference type="InterPro" id="IPR016181">
    <property type="entry name" value="Acyl_CoA_acyltransferase"/>
</dbReference>
<accession>A0A5C4MS11</accession>
<evidence type="ECO:0000313" key="2">
    <source>
        <dbReference type="EMBL" id="TNC47147.1"/>
    </source>
</evidence>
<feature type="domain" description="N-acetyltransferase" evidence="1">
    <location>
        <begin position="78"/>
        <end position="224"/>
    </location>
</feature>
<dbReference type="InterPro" id="IPR051554">
    <property type="entry name" value="Acetyltransferase_Eis"/>
</dbReference>
<dbReference type="Gene3D" id="3.40.630.30">
    <property type="match status" value="2"/>
</dbReference>
<proteinExistence type="predicted"/>
<dbReference type="PANTHER" id="PTHR37817:SF1">
    <property type="entry name" value="N-ACETYLTRANSFERASE EIS"/>
    <property type="match status" value="1"/>
</dbReference>
<dbReference type="Pfam" id="PF17668">
    <property type="entry name" value="Acetyltransf_17"/>
    <property type="match status" value="1"/>
</dbReference>
<dbReference type="Pfam" id="PF13527">
    <property type="entry name" value="Acetyltransf_9"/>
    <property type="match status" value="1"/>
</dbReference>
<evidence type="ECO:0000259" key="1">
    <source>
        <dbReference type="PROSITE" id="PS51186"/>
    </source>
</evidence>
<name>A0A5C4MS11_9ACTN</name>
<protein>
    <submittedName>
        <fullName evidence="2">GNAT family N-acetyltransferase</fullName>
    </submittedName>
</protein>
<dbReference type="OrthoDB" id="3498897at2"/>
<dbReference type="InterPro" id="IPR000182">
    <property type="entry name" value="GNAT_dom"/>
</dbReference>
<reference evidence="2 3" key="1">
    <citation type="submission" date="2019-05" db="EMBL/GenBank/DDBJ databases">
        <title>Mumia sp. nov., isolated from the intestinal contents of plateau pika (Ochotona curzoniae) in the Qinghai-Tibet plateau of China.</title>
        <authorList>
            <person name="Tian Z."/>
        </authorList>
    </citation>
    <scope>NUCLEOTIDE SEQUENCE [LARGE SCALE GENOMIC DNA]</scope>
    <source>
        <strain evidence="3">527</strain>
    </source>
</reference>
<dbReference type="Gene3D" id="3.30.1050.10">
    <property type="entry name" value="SCP2 sterol-binding domain"/>
    <property type="match status" value="1"/>
</dbReference>
<dbReference type="PROSITE" id="PS51186">
    <property type="entry name" value="GNAT"/>
    <property type="match status" value="1"/>
</dbReference>
<dbReference type="SUPFAM" id="SSF55718">
    <property type="entry name" value="SCP-like"/>
    <property type="match status" value="1"/>
</dbReference>
<dbReference type="InterPro" id="IPR041380">
    <property type="entry name" value="Acetyltransf_17"/>
</dbReference>
<dbReference type="EMBL" id="VDFR01000048">
    <property type="protein sequence ID" value="TNC47147.1"/>
    <property type="molecule type" value="Genomic_DNA"/>
</dbReference>
<comment type="caution">
    <text evidence="2">The sequence shown here is derived from an EMBL/GenBank/DDBJ whole genome shotgun (WGS) entry which is preliminary data.</text>
</comment>
<dbReference type="PANTHER" id="PTHR37817">
    <property type="entry name" value="N-ACETYLTRANSFERASE EIS"/>
    <property type="match status" value="1"/>
</dbReference>
<dbReference type="InterPro" id="IPR025559">
    <property type="entry name" value="Eis_dom"/>
</dbReference>
<dbReference type="CDD" id="cd04301">
    <property type="entry name" value="NAT_SF"/>
    <property type="match status" value="1"/>
</dbReference>
<dbReference type="AlphaFoldDB" id="A0A5C4MS11"/>
<keyword evidence="2" id="KW-0808">Transferase</keyword>
<dbReference type="Pfam" id="PF13530">
    <property type="entry name" value="SCP2_2"/>
    <property type="match status" value="1"/>
</dbReference>
<dbReference type="GO" id="GO:0030649">
    <property type="term" value="P:aminoglycoside antibiotic catabolic process"/>
    <property type="evidence" value="ECO:0007669"/>
    <property type="project" value="TreeGrafter"/>
</dbReference>
<dbReference type="InterPro" id="IPR036527">
    <property type="entry name" value="SCP2_sterol-bd_dom_sf"/>
</dbReference>